<proteinExistence type="predicted"/>
<dbReference type="Pfam" id="PF01584">
    <property type="entry name" value="CheW"/>
    <property type="match status" value="1"/>
</dbReference>
<keyword evidence="3" id="KW-1185">Reference proteome</keyword>
<dbReference type="SUPFAM" id="SSF50341">
    <property type="entry name" value="CheW-like"/>
    <property type="match status" value="1"/>
</dbReference>
<dbReference type="InterPro" id="IPR002545">
    <property type="entry name" value="CheW-lke_dom"/>
</dbReference>
<evidence type="ECO:0000313" key="3">
    <source>
        <dbReference type="Proteomes" id="UP001228019"/>
    </source>
</evidence>
<dbReference type="PANTHER" id="PTHR22617:SF43">
    <property type="entry name" value="PROTEIN PILI"/>
    <property type="match status" value="1"/>
</dbReference>
<dbReference type="Gene3D" id="2.30.30.40">
    <property type="entry name" value="SH3 Domains"/>
    <property type="match status" value="1"/>
</dbReference>
<reference evidence="2 3" key="1">
    <citation type="submission" date="2023-07" db="EMBL/GenBank/DDBJ databases">
        <title>Identification of four novel Pseudomonas species associated with bacterial leaf spot of cucurbits.</title>
        <authorList>
            <person name="Fullem K.R."/>
        </authorList>
    </citation>
    <scope>NUCLEOTIDE SEQUENCE [LARGE SCALE GENOMIC DNA]</scope>
    <source>
        <strain evidence="2 3">K18</strain>
    </source>
</reference>
<name>A0ABT9C7P9_9PSED</name>
<sequence>MGGEYETRRGAAPAARQALFLVFRIGNERYALQAIDVVEVLPRLPLKPIPRAPAWVAGVFAWRGTVVPVIDLCALTFGQDAEARTSTRLVLVNYQPDGNQAGHVLGLILEQATDTLRCDPAQFQPYGLENRQAPYLGPVREDAQGLLQWVRVNDLLDAPVRAVLFPNPPLNPDDLEARP</sequence>
<organism evidence="2 3">
    <name type="scientific">Pseudomonas citrulli</name>
    <dbReference type="NCBI Taxonomy" id="3064347"/>
    <lineage>
        <taxon>Bacteria</taxon>
        <taxon>Pseudomonadati</taxon>
        <taxon>Pseudomonadota</taxon>
        <taxon>Gammaproteobacteria</taxon>
        <taxon>Pseudomonadales</taxon>
        <taxon>Pseudomonadaceae</taxon>
        <taxon>Pseudomonas</taxon>
    </lineage>
</organism>
<comment type="caution">
    <text evidence="2">The sequence shown here is derived from an EMBL/GenBank/DDBJ whole genome shotgun (WGS) entry which is preliminary data.</text>
</comment>
<dbReference type="Proteomes" id="UP001228019">
    <property type="component" value="Unassembled WGS sequence"/>
</dbReference>
<gene>
    <name evidence="2" type="ORF">Q6A48_20450</name>
</gene>
<dbReference type="InterPro" id="IPR036061">
    <property type="entry name" value="CheW-like_dom_sf"/>
</dbReference>
<dbReference type="PANTHER" id="PTHR22617">
    <property type="entry name" value="CHEMOTAXIS SENSOR HISTIDINE KINASE-RELATED"/>
    <property type="match status" value="1"/>
</dbReference>
<accession>A0ABT9C7P9</accession>
<feature type="domain" description="CheW-like" evidence="1">
    <location>
        <begin position="17"/>
        <end position="161"/>
    </location>
</feature>
<evidence type="ECO:0000313" key="2">
    <source>
        <dbReference type="EMBL" id="MDO7899262.1"/>
    </source>
</evidence>
<dbReference type="RefSeq" id="WP_304556050.1">
    <property type="nucleotide sequence ID" value="NZ_JAUQOP010000035.1"/>
</dbReference>
<evidence type="ECO:0000259" key="1">
    <source>
        <dbReference type="PROSITE" id="PS50851"/>
    </source>
</evidence>
<dbReference type="Gene3D" id="2.40.50.180">
    <property type="entry name" value="CheA-289, Domain 4"/>
    <property type="match status" value="1"/>
</dbReference>
<dbReference type="InterPro" id="IPR039315">
    <property type="entry name" value="CheW"/>
</dbReference>
<dbReference type="SMART" id="SM00260">
    <property type="entry name" value="CheW"/>
    <property type="match status" value="1"/>
</dbReference>
<dbReference type="EMBL" id="JAUQOP010000035">
    <property type="protein sequence ID" value="MDO7899262.1"/>
    <property type="molecule type" value="Genomic_DNA"/>
</dbReference>
<dbReference type="PROSITE" id="PS50851">
    <property type="entry name" value="CHEW"/>
    <property type="match status" value="1"/>
</dbReference>
<protein>
    <submittedName>
        <fullName evidence="2">Chemotaxis protein CheW</fullName>
    </submittedName>
</protein>